<sequence>MQWRSAQVQKLRRKPVQLCLCLESKRPSQNVGHNILDNYSKMLTPFSATEHNQDMIRLLTDLQGRVSEVDRMRIESALSTVSQDVADAVQATKSAEQSRTPADDERGEANTSAEVGSNEDLDLIDEDLLRTEQTRATGFMGKNSEVQWLRRLARNTEEDVSGLQPRPSGPYGPPGVSAEAFARRGEALRRRQEKDTTILINTSTLSFYLDDEKVELDFLAESWELPPFETAERLLSSYMETVHDTFPIVAKKPLLNRFYQHYASVGRTPTRRLPQRWQGMLNIVFAIGAAYSHLTEENWRADDRDHFIYHSRAWSLTLKDPWWFSHPDLPQLQITGLLAIYYLSIGHINRAWTVVGMSLRFAYALGLHLRNEDRAASAVKKESLRRIWWGLYVLEGTLSSLTGRPSQALESQCSVPLPLPLSTEEMEEAIIISRFGSGAIDGQYGLRDIQSEMTTSPDPSKNQEPANSGSYLKATIKIGTIVQQILSNLYSAQVATKSWEDVQNIISQLSEKLETWASLLPPSFSMAHDKSHPQYRDRTGLEISYWSAKIILTRPCLCRLDRHIVHQSERSHNFNRKTAEVCVDAALNITRLLPDEPFRNRTQIYKIGPWWSMVHIVMQALTVMLLEMSNPSFKTYDDHKSLTQSFKKLIRWLRSMKANNAMAIRAYRIAFSLMKRVAARNPELDISELLDEESGELVHTVPLDLPHRTDPLTSPHEPLDQFARDPAAFPSLRTANVADGNIQQDLSDGFPTSLDAPQEKQLFFDSSEFDTSGPANEFFDFLPSQTAFSNLMYTGFDEHNVLPVSMDDNVYAWIGTGDDIGR</sequence>
<evidence type="ECO:0000313" key="4">
    <source>
        <dbReference type="EMBL" id="KAH7126817.1"/>
    </source>
</evidence>
<dbReference type="OrthoDB" id="424974at2759"/>
<dbReference type="GO" id="GO:0003677">
    <property type="term" value="F:DNA binding"/>
    <property type="evidence" value="ECO:0007669"/>
    <property type="project" value="InterPro"/>
</dbReference>
<reference evidence="4" key="1">
    <citation type="journal article" date="2021" name="Nat. Commun.">
        <title>Genetic determinants of endophytism in the Arabidopsis root mycobiome.</title>
        <authorList>
            <person name="Mesny F."/>
            <person name="Miyauchi S."/>
            <person name="Thiergart T."/>
            <person name="Pickel B."/>
            <person name="Atanasova L."/>
            <person name="Karlsson M."/>
            <person name="Huettel B."/>
            <person name="Barry K.W."/>
            <person name="Haridas S."/>
            <person name="Chen C."/>
            <person name="Bauer D."/>
            <person name="Andreopoulos W."/>
            <person name="Pangilinan J."/>
            <person name="LaButti K."/>
            <person name="Riley R."/>
            <person name="Lipzen A."/>
            <person name="Clum A."/>
            <person name="Drula E."/>
            <person name="Henrissat B."/>
            <person name="Kohler A."/>
            <person name="Grigoriev I.V."/>
            <person name="Martin F.M."/>
            <person name="Hacquard S."/>
        </authorList>
    </citation>
    <scope>NUCLEOTIDE SEQUENCE</scope>
    <source>
        <strain evidence="4">MPI-CAGE-CH-0243</strain>
    </source>
</reference>
<feature type="domain" description="Xylanolytic transcriptional activator regulatory" evidence="3">
    <location>
        <begin position="351"/>
        <end position="424"/>
    </location>
</feature>
<gene>
    <name evidence="4" type="ORF">B0J11DRAFT_286937</name>
</gene>
<dbReference type="PANTHER" id="PTHR47654:SF5">
    <property type="entry name" value="TRANSCRIPTION FACTOR DOMAIN-CONTAINING PROTEIN"/>
    <property type="match status" value="1"/>
</dbReference>
<dbReference type="GO" id="GO:0008270">
    <property type="term" value="F:zinc ion binding"/>
    <property type="evidence" value="ECO:0007669"/>
    <property type="project" value="InterPro"/>
</dbReference>
<dbReference type="Proteomes" id="UP000700596">
    <property type="component" value="Unassembled WGS sequence"/>
</dbReference>
<dbReference type="CDD" id="cd12148">
    <property type="entry name" value="fungal_TF_MHR"/>
    <property type="match status" value="1"/>
</dbReference>
<dbReference type="EMBL" id="JAGMWT010000006">
    <property type="protein sequence ID" value="KAH7126817.1"/>
    <property type="molecule type" value="Genomic_DNA"/>
</dbReference>
<dbReference type="AlphaFoldDB" id="A0A9P9DXD3"/>
<dbReference type="GO" id="GO:0006351">
    <property type="term" value="P:DNA-templated transcription"/>
    <property type="evidence" value="ECO:0007669"/>
    <property type="project" value="InterPro"/>
</dbReference>
<evidence type="ECO:0000256" key="1">
    <source>
        <dbReference type="ARBA" id="ARBA00023242"/>
    </source>
</evidence>
<dbReference type="Pfam" id="PF04082">
    <property type="entry name" value="Fungal_trans"/>
    <property type="match status" value="1"/>
</dbReference>
<feature type="region of interest" description="Disordered" evidence="2">
    <location>
        <begin position="88"/>
        <end position="120"/>
    </location>
</feature>
<name>A0A9P9DXD3_9PLEO</name>
<dbReference type="InterPro" id="IPR053230">
    <property type="entry name" value="Trans_reg_galc"/>
</dbReference>
<feature type="compositionally biased region" description="Polar residues" evidence="2">
    <location>
        <begin position="91"/>
        <end position="100"/>
    </location>
</feature>
<evidence type="ECO:0000256" key="2">
    <source>
        <dbReference type="SAM" id="MobiDB-lite"/>
    </source>
</evidence>
<evidence type="ECO:0000313" key="5">
    <source>
        <dbReference type="Proteomes" id="UP000700596"/>
    </source>
</evidence>
<dbReference type="SMART" id="SM00906">
    <property type="entry name" value="Fungal_trans"/>
    <property type="match status" value="1"/>
</dbReference>
<feature type="region of interest" description="Disordered" evidence="2">
    <location>
        <begin position="157"/>
        <end position="178"/>
    </location>
</feature>
<keyword evidence="5" id="KW-1185">Reference proteome</keyword>
<dbReference type="InterPro" id="IPR007219">
    <property type="entry name" value="XnlR_reg_dom"/>
</dbReference>
<comment type="caution">
    <text evidence="4">The sequence shown here is derived from an EMBL/GenBank/DDBJ whole genome shotgun (WGS) entry which is preliminary data.</text>
</comment>
<dbReference type="PANTHER" id="PTHR47654">
    <property type="entry name" value="ZN(II)2CYS6 TRANSCRIPTION FACTOR (EUROFUNG)-RELATED"/>
    <property type="match status" value="1"/>
</dbReference>
<accession>A0A9P9DXD3</accession>
<evidence type="ECO:0000259" key="3">
    <source>
        <dbReference type="SMART" id="SM00906"/>
    </source>
</evidence>
<keyword evidence="1" id="KW-0539">Nucleus</keyword>
<proteinExistence type="predicted"/>
<protein>
    <submittedName>
        <fullName evidence="4">Fungal-specific transcription factor domain-containing protein</fullName>
    </submittedName>
</protein>
<organism evidence="4 5">
    <name type="scientific">Dendryphion nanum</name>
    <dbReference type="NCBI Taxonomy" id="256645"/>
    <lineage>
        <taxon>Eukaryota</taxon>
        <taxon>Fungi</taxon>
        <taxon>Dikarya</taxon>
        <taxon>Ascomycota</taxon>
        <taxon>Pezizomycotina</taxon>
        <taxon>Dothideomycetes</taxon>
        <taxon>Pleosporomycetidae</taxon>
        <taxon>Pleosporales</taxon>
        <taxon>Torulaceae</taxon>
        <taxon>Dendryphion</taxon>
    </lineage>
</organism>